<dbReference type="EMBL" id="BMKG01000002">
    <property type="protein sequence ID" value="GGB88637.1"/>
    <property type="molecule type" value="Genomic_DNA"/>
</dbReference>
<keyword evidence="1" id="KW-1133">Transmembrane helix</keyword>
<comment type="caution">
    <text evidence="3">The sequence shown here is derived from an EMBL/GenBank/DDBJ whole genome shotgun (WGS) entry which is preliminary data.</text>
</comment>
<feature type="transmembrane region" description="Helical" evidence="1">
    <location>
        <begin position="15"/>
        <end position="35"/>
    </location>
</feature>
<keyword evidence="1" id="KW-0812">Transmembrane</keyword>
<evidence type="ECO:0000313" key="3">
    <source>
        <dbReference type="EMBL" id="MTV52499.1"/>
    </source>
</evidence>
<keyword evidence="5" id="KW-1185">Reference proteome</keyword>
<dbReference type="AlphaFoldDB" id="A0A6I3STZ8"/>
<reference evidence="2" key="1">
    <citation type="journal article" date="2014" name="Int. J. Syst. Evol. Microbiol.">
        <title>Complete genome of a new Firmicutes species belonging to the dominant human colonic microbiota ('Ruminococcus bicirculans') reveals two chromosomes and a selective capacity to utilize plant glucans.</title>
        <authorList>
            <consortium name="NISC Comparative Sequencing Program"/>
            <person name="Wegmann U."/>
            <person name="Louis P."/>
            <person name="Goesmann A."/>
            <person name="Henrissat B."/>
            <person name="Duncan S.H."/>
            <person name="Flint H.J."/>
        </authorList>
    </citation>
    <scope>NUCLEOTIDE SEQUENCE</scope>
    <source>
        <strain evidence="2">CGMCC 1.15931</strain>
    </source>
</reference>
<reference evidence="3 4" key="3">
    <citation type="submission" date="2019-11" db="EMBL/GenBank/DDBJ databases">
        <title>Type strains purchased from KCTC, JCM and DSMZ.</title>
        <authorList>
            <person name="Lu H."/>
        </authorList>
    </citation>
    <scope>NUCLEOTIDE SEQUENCE [LARGE SCALE GENOMIC DNA]</scope>
    <source>
        <strain evidence="3 4">KCTC 52429</strain>
    </source>
</reference>
<keyword evidence="1" id="KW-0472">Membrane</keyword>
<gene>
    <name evidence="2" type="ORF">GCM10011572_08380</name>
    <name evidence="3" type="ORF">GM672_07070</name>
</gene>
<evidence type="ECO:0000313" key="4">
    <source>
        <dbReference type="Proteomes" id="UP000430634"/>
    </source>
</evidence>
<organism evidence="3 4">
    <name type="scientific">Pseudoduganella buxea</name>
    <dbReference type="NCBI Taxonomy" id="1949069"/>
    <lineage>
        <taxon>Bacteria</taxon>
        <taxon>Pseudomonadati</taxon>
        <taxon>Pseudomonadota</taxon>
        <taxon>Betaproteobacteria</taxon>
        <taxon>Burkholderiales</taxon>
        <taxon>Oxalobacteraceae</taxon>
        <taxon>Telluria group</taxon>
        <taxon>Pseudoduganella</taxon>
    </lineage>
</organism>
<sequence length="136" mass="14231">MQGSIRNRAGAQRGISLVGLIVVLAVLGVLGLLAMQVAPTYVEYRAIKGAIAKAKTAGTTPQEIRASFDRSAEANYISSITGRDLSVERVDGEMEVSFAYDRKIHLVGPASLLLEYSGSTARNGPAPAVAGADKAQ</sequence>
<evidence type="ECO:0000313" key="5">
    <source>
        <dbReference type="Proteomes" id="UP000622638"/>
    </source>
</evidence>
<accession>A0A6I3STZ8</accession>
<evidence type="ECO:0000256" key="1">
    <source>
        <dbReference type="SAM" id="Phobius"/>
    </source>
</evidence>
<dbReference type="Pfam" id="PF16137">
    <property type="entry name" value="DUF4845"/>
    <property type="match status" value="1"/>
</dbReference>
<dbReference type="Proteomes" id="UP000430634">
    <property type="component" value="Unassembled WGS sequence"/>
</dbReference>
<dbReference type="InterPro" id="IPR032314">
    <property type="entry name" value="DUF4845"/>
</dbReference>
<dbReference type="EMBL" id="WNKZ01000013">
    <property type="protein sequence ID" value="MTV52499.1"/>
    <property type="molecule type" value="Genomic_DNA"/>
</dbReference>
<reference evidence="2" key="4">
    <citation type="submission" date="2024-05" db="EMBL/GenBank/DDBJ databases">
        <authorList>
            <person name="Sun Q."/>
            <person name="Zhou Y."/>
        </authorList>
    </citation>
    <scope>NUCLEOTIDE SEQUENCE</scope>
    <source>
        <strain evidence="2">CGMCC 1.15931</strain>
    </source>
</reference>
<proteinExistence type="predicted"/>
<dbReference type="Proteomes" id="UP000622638">
    <property type="component" value="Unassembled WGS sequence"/>
</dbReference>
<dbReference type="RefSeq" id="WP_155469830.1">
    <property type="nucleotide sequence ID" value="NZ_BMKG01000002.1"/>
</dbReference>
<name>A0A6I3STZ8_9BURK</name>
<dbReference type="OrthoDB" id="9133279at2"/>
<evidence type="ECO:0000313" key="2">
    <source>
        <dbReference type="EMBL" id="GGB88637.1"/>
    </source>
</evidence>
<protein>
    <submittedName>
        <fullName evidence="3">DUF4845 domain-containing protein</fullName>
    </submittedName>
</protein>
<reference evidence="5" key="2">
    <citation type="journal article" date="2019" name="Int. J. Syst. Evol. Microbiol.">
        <title>The Global Catalogue of Microorganisms (GCM) 10K type strain sequencing project: providing services to taxonomists for standard genome sequencing and annotation.</title>
        <authorList>
            <consortium name="The Broad Institute Genomics Platform"/>
            <consortium name="The Broad Institute Genome Sequencing Center for Infectious Disease"/>
            <person name="Wu L."/>
            <person name="Ma J."/>
        </authorList>
    </citation>
    <scope>NUCLEOTIDE SEQUENCE [LARGE SCALE GENOMIC DNA]</scope>
    <source>
        <strain evidence="5">CGMCC 1.15931</strain>
    </source>
</reference>